<dbReference type="Gene3D" id="3.30.420.10">
    <property type="entry name" value="Ribonuclease H-like superfamily/Ribonuclease H"/>
    <property type="match status" value="1"/>
</dbReference>
<dbReference type="SUPFAM" id="SSF47819">
    <property type="entry name" value="HRDC-like"/>
    <property type="match status" value="1"/>
</dbReference>
<dbReference type="GO" id="GO:0000166">
    <property type="term" value="F:nucleotide binding"/>
    <property type="evidence" value="ECO:0007669"/>
    <property type="project" value="InterPro"/>
</dbReference>
<evidence type="ECO:0000313" key="12">
    <source>
        <dbReference type="Proteomes" id="UP000230002"/>
    </source>
</evidence>
<evidence type="ECO:0000256" key="2">
    <source>
        <dbReference type="ARBA" id="ARBA00022552"/>
    </source>
</evidence>
<dbReference type="GO" id="GO:0071051">
    <property type="term" value="P:poly(A)-dependent snoRNA 3'-end processing"/>
    <property type="evidence" value="ECO:0007669"/>
    <property type="project" value="TreeGrafter"/>
</dbReference>
<dbReference type="InterPro" id="IPR045092">
    <property type="entry name" value="Rrp6-like"/>
</dbReference>
<dbReference type="SMART" id="SM00341">
    <property type="entry name" value="HRDC"/>
    <property type="match status" value="1"/>
</dbReference>
<dbReference type="GO" id="GO:0071040">
    <property type="term" value="P:nuclear polyadenylation-dependent antisense transcript catabolic process"/>
    <property type="evidence" value="ECO:0007669"/>
    <property type="project" value="TreeGrafter"/>
</dbReference>
<comment type="subcellular location">
    <subcellularLocation>
        <location evidence="1">Nucleus</location>
    </subcellularLocation>
</comment>
<organism evidence="11 12">
    <name type="scientific">Ganoderma sinense ZZ0214-1</name>
    <dbReference type="NCBI Taxonomy" id="1077348"/>
    <lineage>
        <taxon>Eukaryota</taxon>
        <taxon>Fungi</taxon>
        <taxon>Dikarya</taxon>
        <taxon>Basidiomycota</taxon>
        <taxon>Agaricomycotina</taxon>
        <taxon>Agaricomycetes</taxon>
        <taxon>Polyporales</taxon>
        <taxon>Polyporaceae</taxon>
        <taxon>Ganoderma</taxon>
    </lineage>
</organism>
<gene>
    <name evidence="11" type="ORF">GSI_03128</name>
</gene>
<feature type="region of interest" description="Disordered" evidence="9">
    <location>
        <begin position="417"/>
        <end position="437"/>
    </location>
</feature>
<dbReference type="PROSITE" id="PS50967">
    <property type="entry name" value="HRDC"/>
    <property type="match status" value="1"/>
</dbReference>
<dbReference type="GO" id="GO:0071039">
    <property type="term" value="P:nuclear polyadenylation-dependent CUT catabolic process"/>
    <property type="evidence" value="ECO:0007669"/>
    <property type="project" value="TreeGrafter"/>
</dbReference>
<dbReference type="PANTHER" id="PTHR12124">
    <property type="entry name" value="POLYMYOSITIS/SCLERODERMA AUTOANTIGEN-RELATED"/>
    <property type="match status" value="1"/>
</dbReference>
<evidence type="ECO:0000256" key="5">
    <source>
        <dbReference type="ARBA" id="ARBA00022835"/>
    </source>
</evidence>
<dbReference type="Pfam" id="PF00570">
    <property type="entry name" value="HRDC"/>
    <property type="match status" value="1"/>
</dbReference>
<name>A0A2G8SKT3_9APHY</name>
<dbReference type="InterPro" id="IPR012588">
    <property type="entry name" value="Exosome-assoc_fac_Rrp6_N"/>
</dbReference>
<dbReference type="GO" id="GO:0005730">
    <property type="term" value="C:nucleolus"/>
    <property type="evidence" value="ECO:0007669"/>
    <property type="project" value="TreeGrafter"/>
</dbReference>
<reference evidence="11 12" key="1">
    <citation type="journal article" date="2015" name="Sci. Rep.">
        <title>Chromosome-level genome map provides insights into diverse defense mechanisms in the medicinal fungus Ganoderma sinense.</title>
        <authorList>
            <person name="Zhu Y."/>
            <person name="Xu J."/>
            <person name="Sun C."/>
            <person name="Zhou S."/>
            <person name="Xu H."/>
            <person name="Nelson D.R."/>
            <person name="Qian J."/>
            <person name="Song J."/>
            <person name="Luo H."/>
            <person name="Xiang L."/>
            <person name="Li Y."/>
            <person name="Xu Z."/>
            <person name="Ji A."/>
            <person name="Wang L."/>
            <person name="Lu S."/>
            <person name="Hayward A."/>
            <person name="Sun W."/>
            <person name="Li X."/>
            <person name="Schwartz D.C."/>
            <person name="Wang Y."/>
            <person name="Chen S."/>
        </authorList>
    </citation>
    <scope>NUCLEOTIDE SEQUENCE [LARGE SCALE GENOMIC DNA]</scope>
    <source>
        <strain evidence="11 12">ZZ0214-1</strain>
    </source>
</reference>
<dbReference type="InterPro" id="IPR002121">
    <property type="entry name" value="HRDC_dom"/>
</dbReference>
<dbReference type="InterPro" id="IPR044876">
    <property type="entry name" value="HRDC_dom_sf"/>
</dbReference>
<dbReference type="GO" id="GO:0071035">
    <property type="term" value="P:nuclear polyadenylation-dependent rRNA catabolic process"/>
    <property type="evidence" value="ECO:0007669"/>
    <property type="project" value="TreeGrafter"/>
</dbReference>
<keyword evidence="12" id="KW-1185">Reference proteome</keyword>
<accession>A0A2G8SKT3</accession>
<feature type="region of interest" description="Disordered" evidence="9">
    <location>
        <begin position="754"/>
        <end position="780"/>
    </location>
</feature>
<evidence type="ECO:0000313" key="11">
    <source>
        <dbReference type="EMBL" id="PIL34353.1"/>
    </source>
</evidence>
<feature type="compositionally biased region" description="Polar residues" evidence="9">
    <location>
        <begin position="839"/>
        <end position="850"/>
    </location>
</feature>
<feature type="domain" description="HRDC" evidence="10">
    <location>
        <begin position="501"/>
        <end position="581"/>
    </location>
</feature>
<dbReference type="OrthoDB" id="2250022at2759"/>
<dbReference type="GO" id="GO:0000467">
    <property type="term" value="P:exonucleolytic trimming to generate mature 3'-end of 5.8S rRNA from tricistronic rRNA transcript (SSU-rRNA, 5.8S rRNA, LSU-rRNA)"/>
    <property type="evidence" value="ECO:0007669"/>
    <property type="project" value="InterPro"/>
</dbReference>
<dbReference type="GO" id="GO:0071037">
    <property type="term" value="P:nuclear polyadenylation-dependent snRNA catabolic process"/>
    <property type="evidence" value="ECO:0007669"/>
    <property type="project" value="TreeGrafter"/>
</dbReference>
<dbReference type="PANTHER" id="PTHR12124:SF47">
    <property type="entry name" value="EXOSOME COMPONENT 10"/>
    <property type="match status" value="1"/>
</dbReference>
<dbReference type="Proteomes" id="UP000230002">
    <property type="component" value="Unassembled WGS sequence"/>
</dbReference>
<evidence type="ECO:0000256" key="4">
    <source>
        <dbReference type="ARBA" id="ARBA00022801"/>
    </source>
</evidence>
<comment type="caution">
    <text evidence="11">The sequence shown here is derived from an EMBL/GenBank/DDBJ whole genome shotgun (WGS) entry which is preliminary data.</text>
</comment>
<keyword evidence="3" id="KW-0540">Nuclease</keyword>
<evidence type="ECO:0000256" key="8">
    <source>
        <dbReference type="ARBA" id="ARBA00043957"/>
    </source>
</evidence>
<evidence type="ECO:0000256" key="1">
    <source>
        <dbReference type="ARBA" id="ARBA00004123"/>
    </source>
</evidence>
<dbReference type="Pfam" id="PF01612">
    <property type="entry name" value="DNA_pol_A_exo1"/>
    <property type="match status" value="1"/>
</dbReference>
<comment type="similarity">
    <text evidence="8">Belongs to the exosome component 10/RRP6 family.</text>
</comment>
<protein>
    <recommendedName>
        <fullName evidence="10">HRDC domain-containing protein</fullName>
    </recommendedName>
</protein>
<dbReference type="STRING" id="1077348.A0A2G8SKT3"/>
<dbReference type="InterPro" id="IPR010997">
    <property type="entry name" value="HRDC-like_sf"/>
</dbReference>
<dbReference type="Pfam" id="PF08066">
    <property type="entry name" value="PMC2NT"/>
    <property type="match status" value="1"/>
</dbReference>
<dbReference type="GO" id="GO:0071044">
    <property type="term" value="P:histone mRNA catabolic process"/>
    <property type="evidence" value="ECO:0007669"/>
    <property type="project" value="TreeGrafter"/>
</dbReference>
<dbReference type="EMBL" id="AYKW01000005">
    <property type="protein sequence ID" value="PIL34353.1"/>
    <property type="molecule type" value="Genomic_DNA"/>
</dbReference>
<dbReference type="AlphaFoldDB" id="A0A2G8SKT3"/>
<dbReference type="InterPro" id="IPR012337">
    <property type="entry name" value="RNaseH-like_sf"/>
</dbReference>
<keyword evidence="2" id="KW-0698">rRNA processing</keyword>
<dbReference type="InterPro" id="IPR002562">
    <property type="entry name" value="3'-5'_exonuclease_dom"/>
</dbReference>
<evidence type="ECO:0000256" key="9">
    <source>
        <dbReference type="SAM" id="MobiDB-lite"/>
    </source>
</evidence>
<evidence type="ECO:0000259" key="10">
    <source>
        <dbReference type="PROSITE" id="PS50967"/>
    </source>
</evidence>
<evidence type="ECO:0000256" key="3">
    <source>
        <dbReference type="ARBA" id="ARBA00022722"/>
    </source>
</evidence>
<feature type="compositionally biased region" description="Low complexity" evidence="9">
    <location>
        <begin position="417"/>
        <end position="430"/>
    </location>
</feature>
<proteinExistence type="inferred from homology"/>
<dbReference type="GO" id="GO:0071038">
    <property type="term" value="P:TRAMP-dependent tRNA surveillance pathway"/>
    <property type="evidence" value="ECO:0007669"/>
    <property type="project" value="TreeGrafter"/>
</dbReference>
<keyword evidence="7" id="KW-0539">Nucleus</keyword>
<dbReference type="SUPFAM" id="SSF53098">
    <property type="entry name" value="Ribonuclease H-like"/>
    <property type="match status" value="1"/>
</dbReference>
<dbReference type="FunFam" id="3.30.420.10:FF:000059">
    <property type="entry name" value="Exosome complex exonuclease Rrp6"/>
    <property type="match status" value="1"/>
</dbReference>
<evidence type="ECO:0000256" key="7">
    <source>
        <dbReference type="ARBA" id="ARBA00023242"/>
    </source>
</evidence>
<feature type="region of interest" description="Disordered" evidence="9">
    <location>
        <begin position="797"/>
        <end position="850"/>
    </location>
</feature>
<dbReference type="InterPro" id="IPR036397">
    <property type="entry name" value="RNaseH_sf"/>
</dbReference>
<keyword evidence="5" id="KW-0271">Exosome</keyword>
<keyword evidence="6" id="KW-0269">Exonuclease</keyword>
<dbReference type="SMART" id="SM00474">
    <property type="entry name" value="35EXOc"/>
    <property type="match status" value="1"/>
</dbReference>
<dbReference type="GO" id="GO:0000176">
    <property type="term" value="C:nuclear exosome (RNase complex)"/>
    <property type="evidence" value="ECO:0007669"/>
    <property type="project" value="InterPro"/>
</dbReference>
<dbReference type="CDD" id="cd06147">
    <property type="entry name" value="Rrp6p_like_exo"/>
    <property type="match status" value="1"/>
</dbReference>
<dbReference type="GO" id="GO:0071036">
    <property type="term" value="P:nuclear polyadenylation-dependent snoRNA catabolic process"/>
    <property type="evidence" value="ECO:0007669"/>
    <property type="project" value="TreeGrafter"/>
</dbReference>
<keyword evidence="4" id="KW-0378">Hydrolase</keyword>
<dbReference type="FunFam" id="1.10.150.80:FF:000001">
    <property type="entry name" value="Putative exosome component 10"/>
    <property type="match status" value="1"/>
</dbReference>
<sequence>MSASSSSISSSSFNDYNAQLQGSALKATRAAVSLPADVPFHRSIHPEFAKGLDQCSTRVLSLTNKLLNLSTTVNASTSSRGKGKARLEAQDDVVDNFHSLLVDVMDQLLENADIGLDEFLGHSKAPAIAVNPTPATTQKKKPATTTPGRLDPALQHAAHLAKPQLSFRKKVDNSNLTTWSPTLKHKYNAQVPSGYNFGEEGDEPSTSLHPYHYEIKHISYPTRMFTSTPPLSPRSFEDTPFSWVSTPQEFASMLNKLRTRTATEIAIDLEHHNYRTFSGFVCLMQISTREEDFVVDTLALREEMEELNEVFTNPSIVKVLHGAESDIIWLQQDFNLYIINLFDTYHASKVLDFPRHGLATLLEMYCDFTADKRYQLADWRIRPLPAEMLHYARSDTHFLLFIYDNLRNALLDRAQSRAQSRAESPSSSTSSPPPDPSIPAAHLLVREVLSRSQETALRIYEKEIYDAEFGLGPGGWDTMARKWNKTALMRIADGAGASSAANVQRAVYRVVHAWRDKIAREEDESTRYVLPNHYIFSLAERTPADMAAFLSVFHPAPPIIRRRAKELLDAIRDAVKGALGAPGPPNSSVEGDTARREADVTMSVAQKLDDVPTSRSSVLSASLWTNVSAITASSSTLFGPTLPRNAPPALPIAPQSLLLGGTSSIISNSSRTASNKARFLETATRIHSALVIAPTVVKVINVKKEVVSTPAVVATADDPEVLKNEGVEELPFVQASHRRQAAEPVDDTIVVVGQPKRKKRKRVTEKATDMSDTTLEPESSIKQEEVEAFDYASVSNILDDGSDSERVDVPSSKKKQKHAKGSNASFYGNFGAPPKAHSQLKSGNQSRTFR</sequence>
<dbReference type="Gene3D" id="1.10.150.80">
    <property type="entry name" value="HRDC domain"/>
    <property type="match status" value="1"/>
</dbReference>
<dbReference type="InterPro" id="IPR049559">
    <property type="entry name" value="Rrp6p-like_exo"/>
</dbReference>
<dbReference type="GO" id="GO:0000175">
    <property type="term" value="F:3'-5'-RNA exonuclease activity"/>
    <property type="evidence" value="ECO:0007669"/>
    <property type="project" value="InterPro"/>
</dbReference>
<evidence type="ECO:0000256" key="6">
    <source>
        <dbReference type="ARBA" id="ARBA00022839"/>
    </source>
</evidence>
<dbReference type="GO" id="GO:0003727">
    <property type="term" value="F:single-stranded RNA binding"/>
    <property type="evidence" value="ECO:0007669"/>
    <property type="project" value="TreeGrafter"/>
</dbReference>